<organism evidence="1">
    <name type="scientific">marine metagenome</name>
    <dbReference type="NCBI Taxonomy" id="408172"/>
    <lineage>
        <taxon>unclassified sequences</taxon>
        <taxon>metagenomes</taxon>
        <taxon>ecological metagenomes</taxon>
    </lineage>
</organism>
<dbReference type="EMBL" id="UINC01000623">
    <property type="protein sequence ID" value="SUZ58490.1"/>
    <property type="molecule type" value="Genomic_DNA"/>
</dbReference>
<dbReference type="CDD" id="cd07012">
    <property type="entry name" value="PBP2_Bug_TTT"/>
    <property type="match status" value="1"/>
</dbReference>
<dbReference type="AlphaFoldDB" id="A0A381NVC0"/>
<dbReference type="InterPro" id="IPR005064">
    <property type="entry name" value="BUG"/>
</dbReference>
<dbReference type="Gene3D" id="3.40.190.150">
    <property type="entry name" value="Bordetella uptake gene, domain 1"/>
    <property type="match status" value="1"/>
</dbReference>
<sequence length="324" mass="35170">MKRITAVLLAKIFFVTAALGGVVGLAKADFPEKPITIIVYVKPGGGVDVDSRKLAAIGERITGAKFVVKNKTGAGGIVAMKYILEQPADGYTLFATTKSVVYKVVTAKSDVDLSQFEWTAMTQSDPEAIITNRKSDVHTWEQVVADAKAKEAAGKPQIWVGPAAGGLDHVMAMKTWKASGITGKYIPFKGGKKAMIEVLGQRGIVYVGNPRDIVGQPDLMIAALSRDQRLEAFPNVPLFKELGVSGLDNEVMWRGFAIKKGIPSEAQAFYRNLFDSLQTDPEWVGHVAAMSIDPVYYGPDEFYDVVQRDQAEVTEWATKAGILD</sequence>
<dbReference type="Gene3D" id="3.40.190.10">
    <property type="entry name" value="Periplasmic binding protein-like II"/>
    <property type="match status" value="1"/>
</dbReference>
<proteinExistence type="predicted"/>
<protein>
    <recommendedName>
        <fullName evidence="2">Tripartite tricarboxylate transporter substrate binding protein</fullName>
    </recommendedName>
</protein>
<dbReference type="PANTHER" id="PTHR42928:SF5">
    <property type="entry name" value="BLR1237 PROTEIN"/>
    <property type="match status" value="1"/>
</dbReference>
<name>A0A381NVC0_9ZZZZ</name>
<dbReference type="PANTHER" id="PTHR42928">
    <property type="entry name" value="TRICARBOXYLATE-BINDING PROTEIN"/>
    <property type="match status" value="1"/>
</dbReference>
<dbReference type="InterPro" id="IPR042100">
    <property type="entry name" value="Bug_dom1"/>
</dbReference>
<evidence type="ECO:0008006" key="2">
    <source>
        <dbReference type="Google" id="ProtNLM"/>
    </source>
</evidence>
<gene>
    <name evidence="1" type="ORF">METZ01_LOCUS11344</name>
</gene>
<evidence type="ECO:0000313" key="1">
    <source>
        <dbReference type="EMBL" id="SUZ58490.1"/>
    </source>
</evidence>
<reference evidence="1" key="1">
    <citation type="submission" date="2018-05" db="EMBL/GenBank/DDBJ databases">
        <authorList>
            <person name="Lanie J.A."/>
            <person name="Ng W.-L."/>
            <person name="Kazmierczak K.M."/>
            <person name="Andrzejewski T.M."/>
            <person name="Davidsen T.M."/>
            <person name="Wayne K.J."/>
            <person name="Tettelin H."/>
            <person name="Glass J.I."/>
            <person name="Rusch D."/>
            <person name="Podicherti R."/>
            <person name="Tsui H.-C.T."/>
            <person name="Winkler M.E."/>
        </authorList>
    </citation>
    <scope>NUCLEOTIDE SEQUENCE</scope>
</reference>
<dbReference type="PIRSF" id="PIRSF017082">
    <property type="entry name" value="YflP"/>
    <property type="match status" value="1"/>
</dbReference>
<accession>A0A381NVC0</accession>
<dbReference type="Pfam" id="PF03401">
    <property type="entry name" value="TctC"/>
    <property type="match status" value="1"/>
</dbReference>